<feature type="compositionally biased region" description="Acidic residues" evidence="2">
    <location>
        <begin position="772"/>
        <end position="783"/>
    </location>
</feature>
<evidence type="ECO:0000313" key="4">
    <source>
        <dbReference type="Proteomes" id="UP000266861"/>
    </source>
</evidence>
<dbReference type="GO" id="GO:0031298">
    <property type="term" value="C:replication fork protection complex"/>
    <property type="evidence" value="ECO:0007669"/>
    <property type="project" value="TreeGrafter"/>
</dbReference>
<dbReference type="AlphaFoldDB" id="A0A397J6Z6"/>
<feature type="region of interest" description="Disordered" evidence="2">
    <location>
        <begin position="257"/>
        <end position="336"/>
    </location>
</feature>
<protein>
    <recommendedName>
        <fullName evidence="5">Timeless N-terminal domain-containing protein</fullName>
    </recommendedName>
</protein>
<proteinExistence type="predicted"/>
<evidence type="ECO:0000256" key="2">
    <source>
        <dbReference type="SAM" id="MobiDB-lite"/>
    </source>
</evidence>
<dbReference type="GO" id="GO:0043111">
    <property type="term" value="P:replication fork arrest"/>
    <property type="evidence" value="ECO:0007669"/>
    <property type="project" value="TreeGrafter"/>
</dbReference>
<dbReference type="OrthoDB" id="310853at2759"/>
<dbReference type="InterPro" id="IPR044998">
    <property type="entry name" value="Timeless"/>
</dbReference>
<gene>
    <name evidence="3" type="ORF">Glove_103g31</name>
</gene>
<feature type="region of interest" description="Disordered" evidence="2">
    <location>
        <begin position="666"/>
        <end position="796"/>
    </location>
</feature>
<dbReference type="GO" id="GO:0003677">
    <property type="term" value="F:DNA binding"/>
    <property type="evidence" value="ECO:0007669"/>
    <property type="project" value="TreeGrafter"/>
</dbReference>
<dbReference type="STRING" id="1348612.A0A397J6Z6"/>
<dbReference type="PANTHER" id="PTHR22940:SF4">
    <property type="entry name" value="PROTEIN TIMELESS HOMOLOG"/>
    <property type="match status" value="1"/>
</dbReference>
<evidence type="ECO:0000256" key="1">
    <source>
        <dbReference type="SAM" id="Coils"/>
    </source>
</evidence>
<feature type="coiled-coil region" evidence="1">
    <location>
        <begin position="66"/>
        <end position="93"/>
    </location>
</feature>
<feature type="compositionally biased region" description="Acidic residues" evidence="2">
    <location>
        <begin position="257"/>
        <end position="274"/>
    </location>
</feature>
<feature type="compositionally biased region" description="Basic residues" evidence="2">
    <location>
        <begin position="704"/>
        <end position="718"/>
    </location>
</feature>
<dbReference type="PANTHER" id="PTHR22940">
    <property type="entry name" value="TIMEOUT/TIMELESS-2"/>
    <property type="match status" value="1"/>
</dbReference>
<organism evidence="3 4">
    <name type="scientific">Diversispora epigaea</name>
    <dbReference type="NCBI Taxonomy" id="1348612"/>
    <lineage>
        <taxon>Eukaryota</taxon>
        <taxon>Fungi</taxon>
        <taxon>Fungi incertae sedis</taxon>
        <taxon>Mucoromycota</taxon>
        <taxon>Glomeromycotina</taxon>
        <taxon>Glomeromycetes</taxon>
        <taxon>Diversisporales</taxon>
        <taxon>Diversisporaceae</taxon>
        <taxon>Diversispora</taxon>
    </lineage>
</organism>
<feature type="compositionally biased region" description="Basic and acidic residues" evidence="2">
    <location>
        <begin position="309"/>
        <end position="324"/>
    </location>
</feature>
<feature type="compositionally biased region" description="Low complexity" evidence="2">
    <location>
        <begin position="761"/>
        <end position="771"/>
    </location>
</feature>
<feature type="compositionally biased region" description="Low complexity" evidence="2">
    <location>
        <begin position="694"/>
        <end position="703"/>
    </location>
</feature>
<dbReference type="GO" id="GO:0006281">
    <property type="term" value="P:DNA repair"/>
    <property type="evidence" value="ECO:0007669"/>
    <property type="project" value="TreeGrafter"/>
</dbReference>
<reference evidence="3 4" key="1">
    <citation type="submission" date="2018-08" db="EMBL/GenBank/DDBJ databases">
        <title>Genome and evolution of the arbuscular mycorrhizal fungus Diversispora epigaea (formerly Glomus versiforme) and its bacterial endosymbionts.</title>
        <authorList>
            <person name="Sun X."/>
            <person name="Fei Z."/>
            <person name="Harrison M."/>
        </authorList>
    </citation>
    <scope>NUCLEOTIDE SEQUENCE [LARGE SCALE GENOMIC DNA]</scope>
    <source>
        <strain evidence="3 4">IT104</strain>
    </source>
</reference>
<keyword evidence="4" id="KW-1185">Reference proteome</keyword>
<evidence type="ECO:0008006" key="5">
    <source>
        <dbReference type="Google" id="ProtNLM"/>
    </source>
</evidence>
<sequence length="796" mass="94348">MRRKVIRLRGPVHRQLKSLAIKFLVCGFNELVSSIMYAANSGKLRNSRNFNHLFYLIRFFLDFRNGLQLQEEVEREQRERQELRRRRNEFNNEFFIVPSTIRANRTIDPIIITEEENNDNESLKSQCDFNNVINIIMDYKGFLLVFNRISACREDKLWSDIHFGIECLKQMLLTVVAMKRSDDRQARYNAEYIINKLYKDQRNLDLIIHLIKEYKGQSFGYLQSLISTMDILLERLEKCSETKYEIIIKNCPRNDDNDNFFIEDGEDEYDDDYDDNKRKNDENENENEQENDENEQENDENENEQENDENGRENSKNGNERENVIDENIGNDENVKSGEKKYDYTVIEFIKINRDYYESHKHAFESLEMKFVNDSVVSTYCNYLENYNDLDDQSLNQIVTMFHRIGVRCKSETIFFKLSVLELLNNILLDLKDKDGYLSNSQKDLKEFSLFITEKLLVHIKNTKFAFIELFLKSTNIVKNYDNDVQESPTKKIKKKKRSKKCIDFEVKPGLHWNQKFGVVIAILINENNLNLIRWIQRYIEKVADEREYLRILLGLGNDDDDVDVDDDDSKSITTAESNKLNEDNVIKPDSEEIEDALEKNVYFRLLLDVMYFHKDDDGENGTKWYIPDSFKNEDLLNISSRIDAYIEEPFVPAEEGCSIMDLIQKKKQKKPQQPKQQTPKQQPPKPQPPKPQTPKQQTPQKQQKQKQQKRRLRTKYPKHNDGNDDNEEDKYGNGDNNNDNNENDNNDMELQPKMKKLKSNNYNDNNNNDEYNNDEYNNDEYNNDNNNDEPILLSE</sequence>
<dbReference type="GO" id="GO:0000076">
    <property type="term" value="P:DNA replication checkpoint signaling"/>
    <property type="evidence" value="ECO:0007669"/>
    <property type="project" value="TreeGrafter"/>
</dbReference>
<dbReference type="Proteomes" id="UP000266861">
    <property type="component" value="Unassembled WGS sequence"/>
</dbReference>
<accession>A0A397J6Z6</accession>
<feature type="compositionally biased region" description="Acidic residues" evidence="2">
    <location>
        <begin position="283"/>
        <end position="308"/>
    </location>
</feature>
<keyword evidence="1" id="KW-0175">Coiled coil</keyword>
<comment type="caution">
    <text evidence="3">The sequence shown here is derived from an EMBL/GenBank/DDBJ whole genome shotgun (WGS) entry which is preliminary data.</text>
</comment>
<evidence type="ECO:0000313" key="3">
    <source>
        <dbReference type="EMBL" id="RHZ82802.1"/>
    </source>
</evidence>
<dbReference type="EMBL" id="PQFF01000096">
    <property type="protein sequence ID" value="RHZ82802.1"/>
    <property type="molecule type" value="Genomic_DNA"/>
</dbReference>
<feature type="compositionally biased region" description="Pro residues" evidence="2">
    <location>
        <begin position="682"/>
        <end position="693"/>
    </location>
</feature>
<name>A0A397J6Z6_9GLOM</name>